<evidence type="ECO:0000256" key="3">
    <source>
        <dbReference type="SAM" id="Phobius"/>
    </source>
</evidence>
<reference evidence="4" key="1">
    <citation type="submission" date="2022-03" db="EMBL/GenBank/DDBJ databases">
        <title>Description of Abyssus ytuae gen. nov., sp. nov., a novel member of the family Flavobacteriaceae isolated from the sediment of Mariana Trench.</title>
        <authorList>
            <person name="Zhang J."/>
            <person name="Xu X."/>
        </authorList>
    </citation>
    <scope>NUCLEOTIDE SEQUENCE</scope>
    <source>
        <strain evidence="4">MT3330</strain>
    </source>
</reference>
<evidence type="ECO:0000256" key="2">
    <source>
        <dbReference type="SAM" id="MobiDB-lite"/>
    </source>
</evidence>
<feature type="compositionally biased region" description="Basic and acidic residues" evidence="2">
    <location>
        <begin position="125"/>
        <end position="134"/>
    </location>
</feature>
<name>A0A9E6ZIQ0_9FLAO</name>
<keyword evidence="3" id="KW-0472">Membrane</keyword>
<feature type="region of interest" description="Disordered" evidence="2">
    <location>
        <begin position="125"/>
        <end position="148"/>
    </location>
</feature>
<evidence type="ECO:0008006" key="6">
    <source>
        <dbReference type="Google" id="ProtNLM"/>
    </source>
</evidence>
<sequence length="237" mass="27463">MKLTSKHLSFTISLSIMIFLIYTAYNIQLVSEEREQKEEVYNELTVDENFDENIPEEEDVFDVEELSTHMAYNEAVESRYEKELQEFKSLEELLDESKLLSDDEGDEDVSKDAAYKDFEEILKSQREQVEKNRPEDEEEEIGNSGNSKTTITYSLAERTHIIIENPVYTCETYGKVVLDILVDDMGNVVDARFNKRESTTSNGCLVDNAKKYAFRSIFSSSDKPEQYGTITYYFQGE</sequence>
<keyword evidence="3" id="KW-1133">Transmembrane helix</keyword>
<feature type="transmembrane region" description="Helical" evidence="3">
    <location>
        <begin position="7"/>
        <end position="25"/>
    </location>
</feature>
<accession>A0A9E6ZIQ0</accession>
<proteinExistence type="predicted"/>
<keyword evidence="1" id="KW-0175">Coiled coil</keyword>
<dbReference type="RefSeq" id="WP_255841431.1">
    <property type="nucleotide sequence ID" value="NZ_CP094358.1"/>
</dbReference>
<keyword evidence="3" id="KW-0812">Transmembrane</keyword>
<evidence type="ECO:0000313" key="5">
    <source>
        <dbReference type="Proteomes" id="UP000831290"/>
    </source>
</evidence>
<feature type="coiled-coil region" evidence="1">
    <location>
        <begin position="73"/>
        <end position="100"/>
    </location>
</feature>
<organism evidence="4 5">
    <name type="scientific">Abyssalbus ytuae</name>
    <dbReference type="NCBI Taxonomy" id="2926907"/>
    <lineage>
        <taxon>Bacteria</taxon>
        <taxon>Pseudomonadati</taxon>
        <taxon>Bacteroidota</taxon>
        <taxon>Flavobacteriia</taxon>
        <taxon>Flavobacteriales</taxon>
        <taxon>Flavobacteriaceae</taxon>
        <taxon>Abyssalbus</taxon>
    </lineage>
</organism>
<evidence type="ECO:0000256" key="1">
    <source>
        <dbReference type="SAM" id="Coils"/>
    </source>
</evidence>
<evidence type="ECO:0000313" key="4">
    <source>
        <dbReference type="EMBL" id="UOB16262.1"/>
    </source>
</evidence>
<dbReference type="KEGG" id="fbm:MQE35_10990"/>
<gene>
    <name evidence="4" type="ORF">MQE35_10990</name>
</gene>
<dbReference type="AlphaFoldDB" id="A0A9E6ZIQ0"/>
<protein>
    <recommendedName>
        <fullName evidence="6">Energy transducer TonB</fullName>
    </recommendedName>
</protein>
<dbReference type="Proteomes" id="UP000831290">
    <property type="component" value="Chromosome"/>
</dbReference>
<keyword evidence="5" id="KW-1185">Reference proteome</keyword>
<dbReference type="EMBL" id="CP094358">
    <property type="protein sequence ID" value="UOB16262.1"/>
    <property type="molecule type" value="Genomic_DNA"/>
</dbReference>